<comment type="caution">
    <text evidence="1">The sequence shown here is derived from an EMBL/GenBank/DDBJ whole genome shotgun (WGS) entry which is preliminary data.</text>
</comment>
<evidence type="ECO:0008006" key="3">
    <source>
        <dbReference type="Google" id="ProtNLM"/>
    </source>
</evidence>
<dbReference type="InterPro" id="IPR006597">
    <property type="entry name" value="Sel1-like"/>
</dbReference>
<dbReference type="SMART" id="SM00671">
    <property type="entry name" value="SEL1"/>
    <property type="match status" value="1"/>
</dbReference>
<gene>
    <name evidence="1" type="ORF">AB7878_06525</name>
</gene>
<dbReference type="Gene3D" id="1.25.40.10">
    <property type="entry name" value="Tetratricopeptide repeat domain"/>
    <property type="match status" value="1"/>
</dbReference>
<dbReference type="Pfam" id="PF08238">
    <property type="entry name" value="Sel1"/>
    <property type="match status" value="1"/>
</dbReference>
<dbReference type="EMBL" id="JBGBPY010000001">
    <property type="protein sequence ID" value="MEY2182068.1"/>
    <property type="molecule type" value="Genomic_DNA"/>
</dbReference>
<dbReference type="InterPro" id="IPR011990">
    <property type="entry name" value="TPR-like_helical_dom_sf"/>
</dbReference>
<evidence type="ECO:0000313" key="1">
    <source>
        <dbReference type="EMBL" id="MEY2182068.1"/>
    </source>
</evidence>
<dbReference type="SUPFAM" id="SSF81901">
    <property type="entry name" value="HCP-like"/>
    <property type="match status" value="1"/>
</dbReference>
<keyword evidence="2" id="KW-1185">Reference proteome</keyword>
<organism evidence="1 2">
    <name type="scientific">Rhodanobacter humi</name>
    <dbReference type="NCBI Taxonomy" id="1888173"/>
    <lineage>
        <taxon>Bacteria</taxon>
        <taxon>Pseudomonadati</taxon>
        <taxon>Pseudomonadota</taxon>
        <taxon>Gammaproteobacteria</taxon>
        <taxon>Lysobacterales</taxon>
        <taxon>Rhodanobacteraceae</taxon>
        <taxon>Rhodanobacter</taxon>
    </lineage>
</organism>
<name>A0ABV4ANU7_9GAMM</name>
<reference evidence="1 2" key="1">
    <citation type="submission" date="2024-07" db="EMBL/GenBank/DDBJ databases">
        <title>Molecular mechanisms and environmental adaptations of flagellar loss and biofilm growth of Rhodanobacter under environmental stress.</title>
        <authorList>
            <person name="Chen M."/>
        </authorList>
    </citation>
    <scope>NUCLEOTIDE SEQUENCE [LARGE SCALE GENOMIC DNA]</scope>
    <source>
        <strain evidence="1 2">RS22</strain>
    </source>
</reference>
<accession>A0ABV4ANU7</accession>
<sequence>MITIDRGVGRAARAWLLMSGLVIAGSLPAEPLPVPATGGTSKEASIECNDSLYRFLPGEVNFCLAARERQRNNAVGTLEMLKLAAGWGSKKAQYALGLMYFNGELVTANRPLGLAWLGLAAERGDRVYGAVFASAYGKATTTERQQAQTRYASLLPVYADAVAARRAQRRFDREMHELSRFEPYPSDLCIAGIAGIAGGVAIDQGNPVCPSSSVAVTRLNRIGDMYFEGWVGHVSVGALQPVRNDDHNQREQPSAGGR</sequence>
<dbReference type="Proteomes" id="UP001562159">
    <property type="component" value="Unassembled WGS sequence"/>
</dbReference>
<evidence type="ECO:0000313" key="2">
    <source>
        <dbReference type="Proteomes" id="UP001562159"/>
    </source>
</evidence>
<proteinExistence type="predicted"/>
<protein>
    <recommendedName>
        <fullName evidence="3">Sel1 repeat family protein</fullName>
    </recommendedName>
</protein>